<gene>
    <name evidence="2" type="ORF">GCM10022214_57850</name>
</gene>
<comment type="caution">
    <text evidence="2">The sequence shown here is derived from an EMBL/GenBank/DDBJ whole genome shotgun (WGS) entry which is preliminary data.</text>
</comment>
<organism evidence="2 3">
    <name type="scientific">Actinomadura miaoliensis</name>
    <dbReference type="NCBI Taxonomy" id="430685"/>
    <lineage>
        <taxon>Bacteria</taxon>
        <taxon>Bacillati</taxon>
        <taxon>Actinomycetota</taxon>
        <taxon>Actinomycetes</taxon>
        <taxon>Streptosporangiales</taxon>
        <taxon>Thermomonosporaceae</taxon>
        <taxon>Actinomadura</taxon>
    </lineage>
</organism>
<feature type="transmembrane region" description="Helical" evidence="1">
    <location>
        <begin position="247"/>
        <end position="267"/>
    </location>
</feature>
<keyword evidence="1" id="KW-1133">Transmembrane helix</keyword>
<keyword evidence="3" id="KW-1185">Reference proteome</keyword>
<feature type="transmembrane region" description="Helical" evidence="1">
    <location>
        <begin position="313"/>
        <end position="336"/>
    </location>
</feature>
<feature type="transmembrane region" description="Helical" evidence="1">
    <location>
        <begin position="118"/>
        <end position="145"/>
    </location>
</feature>
<dbReference type="Proteomes" id="UP001500683">
    <property type="component" value="Unassembled WGS sequence"/>
</dbReference>
<evidence type="ECO:0000256" key="1">
    <source>
        <dbReference type="SAM" id="Phobius"/>
    </source>
</evidence>
<evidence type="ECO:0000313" key="3">
    <source>
        <dbReference type="Proteomes" id="UP001500683"/>
    </source>
</evidence>
<accession>A0ABP7WIA8</accession>
<evidence type="ECO:0000313" key="2">
    <source>
        <dbReference type="EMBL" id="GAA4089573.1"/>
    </source>
</evidence>
<feature type="transmembrane region" description="Helical" evidence="1">
    <location>
        <begin position="165"/>
        <end position="185"/>
    </location>
</feature>
<protein>
    <submittedName>
        <fullName evidence="2">Uncharacterized protein</fullName>
    </submittedName>
</protein>
<feature type="transmembrane region" description="Helical" evidence="1">
    <location>
        <begin position="274"/>
        <end position="293"/>
    </location>
</feature>
<keyword evidence="1" id="KW-0812">Transmembrane</keyword>
<name>A0ABP7WIA8_9ACTN</name>
<dbReference type="EMBL" id="BAAAZG010000044">
    <property type="protein sequence ID" value="GAA4089573.1"/>
    <property type="molecule type" value="Genomic_DNA"/>
</dbReference>
<feature type="transmembrane region" description="Helical" evidence="1">
    <location>
        <begin position="50"/>
        <end position="72"/>
    </location>
</feature>
<reference evidence="3" key="1">
    <citation type="journal article" date="2019" name="Int. J. Syst. Evol. Microbiol.">
        <title>The Global Catalogue of Microorganisms (GCM) 10K type strain sequencing project: providing services to taxonomists for standard genome sequencing and annotation.</title>
        <authorList>
            <consortium name="The Broad Institute Genomics Platform"/>
            <consortium name="The Broad Institute Genome Sequencing Center for Infectious Disease"/>
            <person name="Wu L."/>
            <person name="Ma J."/>
        </authorList>
    </citation>
    <scope>NUCLEOTIDE SEQUENCE [LARGE SCALE GENOMIC DNA]</scope>
    <source>
        <strain evidence="3">JCM 16702</strain>
    </source>
</reference>
<keyword evidence="1" id="KW-0472">Membrane</keyword>
<sequence>MAGPAWVVGPEGSPVSRSVGARGEFSVTQGSAAAVGVGARWSAVRRVAGYAAALSMALYLVVKLVWVAAALLGHGPDDFGTADWVVLNFVTVVMAATGVALGLALAQHWGRRLPAAPVIFFSWVGAGFLVPMLPYALISGILGAFGGERGDGGGSDAAPRWETVFITIGFAGMAVGLAVALPIYLRERWPRAFLGRVGDGRARPSPVVTVAMAVAAGLGLLWSYRALGGTLGLDPAHRDQWDLNGRLLNANSGLWALLGAWGTWALTHGRPARLRVWIAMTPAYAASGSLFAWSCWKLPMVIFQPGGFVAAEYTPFAVVQHVLGIVVGLTLVVAVLRSVPTAPGDSE</sequence>
<feature type="transmembrane region" description="Helical" evidence="1">
    <location>
        <begin position="84"/>
        <end position="106"/>
    </location>
</feature>
<proteinExistence type="predicted"/>
<feature type="transmembrane region" description="Helical" evidence="1">
    <location>
        <begin position="206"/>
        <end position="227"/>
    </location>
</feature>